<dbReference type="EMBL" id="BMXV01000001">
    <property type="protein sequence ID" value="GGY62104.1"/>
    <property type="molecule type" value="Genomic_DNA"/>
</dbReference>
<reference evidence="2" key="1">
    <citation type="journal article" date="2019" name="Int. J. Syst. Evol. Microbiol.">
        <title>The Global Catalogue of Microorganisms (GCM) 10K type strain sequencing project: providing services to taxonomists for standard genome sequencing and annotation.</title>
        <authorList>
            <consortium name="The Broad Institute Genomics Platform"/>
            <consortium name="The Broad Institute Genome Sequencing Center for Infectious Disease"/>
            <person name="Wu L."/>
            <person name="Ma J."/>
        </authorList>
    </citation>
    <scope>NUCLEOTIDE SEQUENCE [LARGE SCALE GENOMIC DNA]</scope>
    <source>
        <strain evidence="2">KCTC 22280</strain>
    </source>
</reference>
<proteinExistence type="predicted"/>
<comment type="caution">
    <text evidence="1">The sequence shown here is derived from an EMBL/GenBank/DDBJ whole genome shotgun (WGS) entry which is preliminary data.</text>
</comment>
<name>A0ABQ3AMR6_9GAMM</name>
<keyword evidence="2" id="KW-1185">Reference proteome</keyword>
<evidence type="ECO:0008006" key="3">
    <source>
        <dbReference type="Google" id="ProtNLM"/>
    </source>
</evidence>
<dbReference type="RefSeq" id="WP_189572609.1">
    <property type="nucleotide sequence ID" value="NZ_BMXV01000001.1"/>
</dbReference>
<dbReference type="Pfam" id="PF07040">
    <property type="entry name" value="DUF1326"/>
    <property type="match status" value="1"/>
</dbReference>
<protein>
    <recommendedName>
        <fullName evidence="3">DUF1326 domain-containing protein</fullName>
    </recommendedName>
</protein>
<dbReference type="InterPro" id="IPR009758">
    <property type="entry name" value="DUF1326"/>
</dbReference>
<organism evidence="1 2">
    <name type="scientific">Marinobacter zhanjiangensis</name>
    <dbReference type="NCBI Taxonomy" id="578215"/>
    <lineage>
        <taxon>Bacteria</taxon>
        <taxon>Pseudomonadati</taxon>
        <taxon>Pseudomonadota</taxon>
        <taxon>Gammaproteobacteria</taxon>
        <taxon>Pseudomonadales</taxon>
        <taxon>Marinobacteraceae</taxon>
        <taxon>Marinobacter</taxon>
    </lineage>
</organism>
<gene>
    <name evidence="1" type="ORF">GCM10007071_06220</name>
</gene>
<sequence length="201" mass="21844">MTTQWKIDGEYLESCTCRGACPCIYTGDPTEGDCTDLVGWHISTGRYDDIQLDGLNVALAIYSPGAMHEGNWSVVLYLDQRADERQQEALGAIFGGQAGGHPELLASFIGEVKGIERLPLDFVSEPGRRHLKVGEQSGADVAAVEGQEDNEVTIRNHPFAVAPGETLVVAESRSLRHQSHDINIEHSGRTAFYSPFAYAGP</sequence>
<evidence type="ECO:0000313" key="2">
    <source>
        <dbReference type="Proteomes" id="UP000601597"/>
    </source>
</evidence>
<dbReference type="Proteomes" id="UP000601597">
    <property type="component" value="Unassembled WGS sequence"/>
</dbReference>
<evidence type="ECO:0000313" key="1">
    <source>
        <dbReference type="EMBL" id="GGY62104.1"/>
    </source>
</evidence>
<accession>A0ABQ3AMR6</accession>